<dbReference type="STRING" id="118200.A0A093GM09"/>
<keyword evidence="1" id="KW-0472">Membrane</keyword>
<feature type="non-terminal residue" evidence="2">
    <location>
        <position position="1"/>
    </location>
</feature>
<name>A0A093GM09_DRYPU</name>
<evidence type="ECO:0000313" key="2">
    <source>
        <dbReference type="EMBL" id="KFV68067.1"/>
    </source>
</evidence>
<feature type="transmembrane region" description="Helical" evidence="1">
    <location>
        <begin position="28"/>
        <end position="50"/>
    </location>
</feature>
<protein>
    <submittedName>
        <fullName evidence="2">Uncharacterized protein</fullName>
    </submittedName>
</protein>
<dbReference type="EMBL" id="KL216130">
    <property type="protein sequence ID" value="KFV68067.1"/>
    <property type="molecule type" value="Genomic_DNA"/>
</dbReference>
<accession>A0A093GM09</accession>
<dbReference type="Proteomes" id="UP000053875">
    <property type="component" value="Unassembled WGS sequence"/>
</dbReference>
<sequence length="84" mass="8853">GPARAQAPAGSPSPLPLPSLLPSSQLPLVIPAAVVSALMVCGVAVAWLYLKFGLRREEVAREMVQGLLYQKAAPAPDTYPMEEV</sequence>
<gene>
    <name evidence="2" type="ORF">N307_08318</name>
</gene>
<dbReference type="AlphaFoldDB" id="A0A093GM09"/>
<keyword evidence="3" id="KW-1185">Reference proteome</keyword>
<evidence type="ECO:0000256" key="1">
    <source>
        <dbReference type="SAM" id="Phobius"/>
    </source>
</evidence>
<evidence type="ECO:0000313" key="3">
    <source>
        <dbReference type="Proteomes" id="UP000053875"/>
    </source>
</evidence>
<organism evidence="2 3">
    <name type="scientific">Dryobates pubescens</name>
    <name type="common">Downy woodpecker</name>
    <name type="synonym">Picoides pubescens</name>
    <dbReference type="NCBI Taxonomy" id="118200"/>
    <lineage>
        <taxon>Eukaryota</taxon>
        <taxon>Metazoa</taxon>
        <taxon>Chordata</taxon>
        <taxon>Craniata</taxon>
        <taxon>Vertebrata</taxon>
        <taxon>Euteleostomi</taxon>
        <taxon>Archelosauria</taxon>
        <taxon>Archosauria</taxon>
        <taxon>Dinosauria</taxon>
        <taxon>Saurischia</taxon>
        <taxon>Theropoda</taxon>
        <taxon>Coelurosauria</taxon>
        <taxon>Aves</taxon>
        <taxon>Neognathae</taxon>
        <taxon>Neoaves</taxon>
        <taxon>Telluraves</taxon>
        <taxon>Coraciimorphae</taxon>
        <taxon>Piciformes</taxon>
        <taxon>Picidae</taxon>
        <taxon>Dryobates</taxon>
    </lineage>
</organism>
<keyword evidence="1" id="KW-0812">Transmembrane</keyword>
<reference evidence="2 3" key="1">
    <citation type="submission" date="2014-04" db="EMBL/GenBank/DDBJ databases">
        <title>Genome evolution of avian class.</title>
        <authorList>
            <person name="Zhang G."/>
            <person name="Li C."/>
        </authorList>
    </citation>
    <scope>NUCLEOTIDE SEQUENCE [LARGE SCALE GENOMIC DNA]</scope>
    <source>
        <strain evidence="2">BGI_N307</strain>
    </source>
</reference>
<feature type="non-terminal residue" evidence="2">
    <location>
        <position position="84"/>
    </location>
</feature>
<proteinExistence type="predicted"/>
<keyword evidence="1" id="KW-1133">Transmembrane helix</keyword>